<gene>
    <name evidence="1" type="ORF">PBLR_14502</name>
</gene>
<dbReference type="EMBL" id="LS992241">
    <property type="protein sequence ID" value="SYX86080.1"/>
    <property type="molecule type" value="Genomic_DNA"/>
</dbReference>
<dbReference type="AlphaFoldDB" id="A0A383RGJ9"/>
<reference evidence="2" key="1">
    <citation type="submission" date="2018-08" db="EMBL/GenBank/DDBJ databases">
        <authorList>
            <person name="Chevrot R."/>
        </authorList>
    </citation>
    <scope>NUCLEOTIDE SEQUENCE [LARGE SCALE GENOMIC DNA]</scope>
</reference>
<accession>A0A383RGJ9</accession>
<evidence type="ECO:0000313" key="1">
    <source>
        <dbReference type="EMBL" id="SYX86080.1"/>
    </source>
</evidence>
<sequence>MQNTIASIRVPCYNYYNNYATSLPSQLSHVSRDRFEGMKRVCTCKLPFIISSQ</sequence>
<protein>
    <submittedName>
        <fullName evidence="1">Uncharacterized protein</fullName>
    </submittedName>
</protein>
<organism evidence="1 2">
    <name type="scientific">Paenibacillus alvei</name>
    <name type="common">Bacillus alvei</name>
    <dbReference type="NCBI Taxonomy" id="44250"/>
    <lineage>
        <taxon>Bacteria</taxon>
        <taxon>Bacillati</taxon>
        <taxon>Bacillota</taxon>
        <taxon>Bacilli</taxon>
        <taxon>Bacillales</taxon>
        <taxon>Paenibacillaceae</taxon>
        <taxon>Paenibacillus</taxon>
    </lineage>
</organism>
<evidence type="ECO:0000313" key="2">
    <source>
        <dbReference type="Proteomes" id="UP000304148"/>
    </source>
</evidence>
<name>A0A383RGJ9_PAEAL</name>
<dbReference type="Proteomes" id="UP000304148">
    <property type="component" value="Chromosome"/>
</dbReference>
<proteinExistence type="predicted"/>